<evidence type="ECO:0000259" key="2">
    <source>
        <dbReference type="PROSITE" id="PS50112"/>
    </source>
</evidence>
<feature type="domain" description="PAS" evidence="2">
    <location>
        <begin position="303"/>
        <end position="376"/>
    </location>
</feature>
<dbReference type="EMBL" id="JADIMX010000100">
    <property type="protein sequence ID" value="MBO8434701.1"/>
    <property type="molecule type" value="Genomic_DNA"/>
</dbReference>
<dbReference type="Gene3D" id="3.30.450.20">
    <property type="entry name" value="PAS domain"/>
    <property type="match status" value="1"/>
</dbReference>
<dbReference type="AlphaFoldDB" id="A0A9D9DY93"/>
<dbReference type="SMART" id="SM00091">
    <property type="entry name" value="PAS"/>
    <property type="match status" value="2"/>
</dbReference>
<evidence type="ECO:0000256" key="1">
    <source>
        <dbReference type="SAM" id="Phobius"/>
    </source>
</evidence>
<keyword evidence="1" id="KW-0812">Transmembrane</keyword>
<dbReference type="Gene3D" id="3.30.450.40">
    <property type="match status" value="1"/>
</dbReference>
<protein>
    <submittedName>
        <fullName evidence="4">PAS domain S-box protein</fullName>
    </submittedName>
</protein>
<comment type="caution">
    <text evidence="4">The sequence shown here is derived from an EMBL/GenBank/DDBJ whole genome shotgun (WGS) entry which is preliminary data.</text>
</comment>
<proteinExistence type="predicted"/>
<keyword evidence="1" id="KW-0472">Membrane</keyword>
<dbReference type="SUPFAM" id="SSF55785">
    <property type="entry name" value="PYP-like sensor domain (PAS domain)"/>
    <property type="match status" value="2"/>
</dbReference>
<feature type="transmembrane region" description="Helical" evidence="1">
    <location>
        <begin position="12"/>
        <end position="32"/>
    </location>
</feature>
<dbReference type="Pfam" id="PF13426">
    <property type="entry name" value="PAS_9"/>
    <property type="match status" value="1"/>
</dbReference>
<keyword evidence="1" id="KW-1133">Transmembrane helix</keyword>
<dbReference type="CDD" id="cd00130">
    <property type="entry name" value="PAS"/>
    <property type="match status" value="1"/>
</dbReference>
<feature type="transmembrane region" description="Helical" evidence="1">
    <location>
        <begin position="38"/>
        <end position="55"/>
    </location>
</feature>
<dbReference type="InterPro" id="IPR000014">
    <property type="entry name" value="PAS"/>
</dbReference>
<dbReference type="InterPro" id="IPR029016">
    <property type="entry name" value="GAF-like_dom_sf"/>
</dbReference>
<reference evidence="4" key="1">
    <citation type="submission" date="2020-10" db="EMBL/GenBank/DDBJ databases">
        <authorList>
            <person name="Gilroy R."/>
        </authorList>
    </citation>
    <scope>NUCLEOTIDE SEQUENCE</scope>
    <source>
        <strain evidence="4">F6-4510</strain>
    </source>
</reference>
<evidence type="ECO:0000259" key="3">
    <source>
        <dbReference type="PROSITE" id="PS50113"/>
    </source>
</evidence>
<dbReference type="SUPFAM" id="SSF55781">
    <property type="entry name" value="GAF domain-like"/>
    <property type="match status" value="1"/>
</dbReference>
<reference evidence="4" key="2">
    <citation type="journal article" date="2021" name="PeerJ">
        <title>Extensive microbial diversity within the chicken gut microbiome revealed by metagenomics and culture.</title>
        <authorList>
            <person name="Gilroy R."/>
            <person name="Ravi A."/>
            <person name="Getino M."/>
            <person name="Pursley I."/>
            <person name="Horton D.L."/>
            <person name="Alikhan N.F."/>
            <person name="Baker D."/>
            <person name="Gharbi K."/>
            <person name="Hall N."/>
            <person name="Watson M."/>
            <person name="Adriaenssens E.M."/>
            <person name="Foster-Nyarko E."/>
            <person name="Jarju S."/>
            <person name="Secka A."/>
            <person name="Antonio M."/>
            <person name="Oren A."/>
            <person name="Chaudhuri R.R."/>
            <person name="La Ragione R."/>
            <person name="Hildebrand F."/>
            <person name="Pallen M.J."/>
        </authorList>
    </citation>
    <scope>NUCLEOTIDE SEQUENCE</scope>
    <source>
        <strain evidence="4">F6-4510</strain>
    </source>
</reference>
<dbReference type="InterPro" id="IPR035965">
    <property type="entry name" value="PAS-like_dom_sf"/>
</dbReference>
<sequence>MFKGDIKDIIMKFVLVLCGAIFGFTCFYIYILYPEKRVFIFIGFIFLVIFAMFIAEKLRYRFRYEQSLKTITENIRNATIYSSIKYDNKGEEPVIDSLYKSIEDIRKKFKSKNGILQTVLDLINTLAVNIETESLVDVVLSRLIEETNSNWGVFYIYNPITEKLELKKSIGLSKNIYKEFDLDMGEGFLGSATTSQKVKVHTEIPDDTVFENRTFMGKIVPKNVMTVPVIHEGSIRAILSFGSMYEYSDEQIELVKILRNYLGYALNNCIAYERTQRMANELQFQNQLIQNMNDELEKKVSDRTEFLNTIINCIEEYSIISVDKDGYITTWNKGAENTNGYKAFEVIGKHIASLYGFDEEEADRIWRYYETANQEGQYSSKGWQFKKDGTRFFAETTITPVYDNSGELQGFTNITKDITDKEILKQEIVMEKAYTEKLIENSIRALVLTDKNGIILNSNKLSRGVLSSEDAEVNGKGIFEFFVDGDFIEKNIKRISSTGGKGEIVSKLLYSHDGLENVKLFITSASSDIENSGVLIYITDSI</sequence>
<dbReference type="InterPro" id="IPR000700">
    <property type="entry name" value="PAS-assoc_C"/>
</dbReference>
<gene>
    <name evidence="4" type="ORF">IAC55_05205</name>
</gene>
<evidence type="ECO:0000313" key="5">
    <source>
        <dbReference type="Proteomes" id="UP000823611"/>
    </source>
</evidence>
<dbReference type="PROSITE" id="PS50113">
    <property type="entry name" value="PAC"/>
    <property type="match status" value="1"/>
</dbReference>
<feature type="domain" description="PAC" evidence="3">
    <location>
        <begin position="372"/>
        <end position="430"/>
    </location>
</feature>
<name>A0A9D9DY93_9FIRM</name>
<dbReference type="NCBIfam" id="TIGR00229">
    <property type="entry name" value="sensory_box"/>
    <property type="match status" value="1"/>
</dbReference>
<accession>A0A9D9DY93</accession>
<organism evidence="4 5">
    <name type="scientific">Candidatus Fimicola merdigallinarum</name>
    <dbReference type="NCBI Taxonomy" id="2840819"/>
    <lineage>
        <taxon>Bacteria</taxon>
        <taxon>Bacillati</taxon>
        <taxon>Bacillota</taxon>
        <taxon>Clostridia</taxon>
        <taxon>Lachnospirales</taxon>
        <taxon>Lachnospiraceae</taxon>
        <taxon>Lachnospiraceae incertae sedis</taxon>
        <taxon>Candidatus Fimicola</taxon>
    </lineage>
</organism>
<evidence type="ECO:0000313" key="4">
    <source>
        <dbReference type="EMBL" id="MBO8434701.1"/>
    </source>
</evidence>
<dbReference type="PROSITE" id="PS50112">
    <property type="entry name" value="PAS"/>
    <property type="match status" value="1"/>
</dbReference>
<dbReference type="Proteomes" id="UP000823611">
    <property type="component" value="Unassembled WGS sequence"/>
</dbReference>